<evidence type="ECO:0000313" key="2">
    <source>
        <dbReference type="EMBL" id="MBB1124910.1"/>
    </source>
</evidence>
<gene>
    <name evidence="2" type="ORF">HUK38_01515</name>
</gene>
<sequence length="73" mass="7943">MPHRVASCLSDKTADGWHTLTDQSDRKEGNTAAFEGRRQLENGESAVDDQPIAKWQCHDVAGGASLNWSTGTE</sequence>
<dbReference type="EMBL" id="JABVCQ010000003">
    <property type="protein sequence ID" value="MBB1124910.1"/>
    <property type="molecule type" value="Genomic_DNA"/>
</dbReference>
<dbReference type="RefSeq" id="WP_182582022.1">
    <property type="nucleotide sequence ID" value="NZ_JABVCQ010000003.1"/>
</dbReference>
<name>A0A839H8H5_9GAMM</name>
<keyword evidence="3" id="KW-1185">Reference proteome</keyword>
<protein>
    <submittedName>
        <fullName evidence="2">Uncharacterized protein</fullName>
    </submittedName>
</protein>
<evidence type="ECO:0000256" key="1">
    <source>
        <dbReference type="SAM" id="MobiDB-lite"/>
    </source>
</evidence>
<dbReference type="Proteomes" id="UP000548632">
    <property type="component" value="Unassembled WGS sequence"/>
</dbReference>
<proteinExistence type="predicted"/>
<dbReference type="AlphaFoldDB" id="A0A839H8H5"/>
<evidence type="ECO:0000313" key="3">
    <source>
        <dbReference type="Proteomes" id="UP000548632"/>
    </source>
</evidence>
<comment type="caution">
    <text evidence="2">The sequence shown here is derived from an EMBL/GenBank/DDBJ whole genome shotgun (WGS) entry which is preliminary data.</text>
</comment>
<feature type="region of interest" description="Disordered" evidence="1">
    <location>
        <begin position="1"/>
        <end position="31"/>
    </location>
</feature>
<organism evidence="2 3">
    <name type="scientific">Thiospirillum jenense</name>
    <dbReference type="NCBI Taxonomy" id="1653858"/>
    <lineage>
        <taxon>Bacteria</taxon>
        <taxon>Pseudomonadati</taxon>
        <taxon>Pseudomonadota</taxon>
        <taxon>Gammaproteobacteria</taxon>
        <taxon>Chromatiales</taxon>
        <taxon>Chromatiaceae</taxon>
        <taxon>Thiospirillum</taxon>
    </lineage>
</organism>
<accession>A0A839H8H5</accession>
<reference evidence="2 3" key="1">
    <citation type="journal article" date="2020" name="Arch. Microbiol.">
        <title>The genome sequence of the giant phototrophic gammaproteobacterium Thiospirillum jenense gives insight into its physiological properties and phylogenetic relationships.</title>
        <authorList>
            <person name="Imhoff J.F."/>
            <person name="Meyer T.E."/>
            <person name="Kyndt J.A."/>
        </authorList>
    </citation>
    <scope>NUCLEOTIDE SEQUENCE [LARGE SCALE GENOMIC DNA]</scope>
    <source>
        <strain evidence="2 3">DSM 216</strain>
    </source>
</reference>